<accession>A0A940YFV2</accession>
<comment type="caution">
    <text evidence="4">The sequence shown here is derived from an EMBL/GenBank/DDBJ whole genome shotgun (WGS) entry which is preliminary data.</text>
</comment>
<protein>
    <submittedName>
        <fullName evidence="4">GNAT family N-acetyltransferase</fullName>
    </submittedName>
</protein>
<dbReference type="PANTHER" id="PTHR43877:SF1">
    <property type="entry name" value="ACETYLTRANSFERASE"/>
    <property type="match status" value="1"/>
</dbReference>
<dbReference type="CDD" id="cd04301">
    <property type="entry name" value="NAT_SF"/>
    <property type="match status" value="1"/>
</dbReference>
<dbReference type="Pfam" id="PF00583">
    <property type="entry name" value="Acetyltransf_1"/>
    <property type="match status" value="1"/>
</dbReference>
<evidence type="ECO:0000259" key="3">
    <source>
        <dbReference type="PROSITE" id="PS51186"/>
    </source>
</evidence>
<dbReference type="EMBL" id="JAGQDE010000003">
    <property type="protein sequence ID" value="MBQ0958584.1"/>
    <property type="molecule type" value="Genomic_DNA"/>
</dbReference>
<dbReference type="PANTHER" id="PTHR43877">
    <property type="entry name" value="AMINOALKYLPHOSPHONATE N-ACETYLTRANSFERASE-RELATED-RELATED"/>
    <property type="match status" value="1"/>
</dbReference>
<dbReference type="Gene3D" id="3.40.630.30">
    <property type="match status" value="1"/>
</dbReference>
<keyword evidence="2" id="KW-0012">Acyltransferase</keyword>
<reference evidence="4" key="1">
    <citation type="submission" date="2021-04" db="EMBL/GenBank/DDBJ databases">
        <title>The genome sequence of Ideonella sp. 4Y11.</title>
        <authorList>
            <person name="Liu Y."/>
        </authorList>
    </citation>
    <scope>NUCLEOTIDE SEQUENCE</scope>
    <source>
        <strain evidence="4">4Y11</strain>
    </source>
</reference>
<gene>
    <name evidence="4" type="ORF">KAK06_06390</name>
</gene>
<organism evidence="4 5">
    <name type="scientific">Ideonella aquatica</name>
    <dbReference type="NCBI Taxonomy" id="2824119"/>
    <lineage>
        <taxon>Bacteria</taxon>
        <taxon>Pseudomonadati</taxon>
        <taxon>Pseudomonadota</taxon>
        <taxon>Betaproteobacteria</taxon>
        <taxon>Burkholderiales</taxon>
        <taxon>Sphaerotilaceae</taxon>
        <taxon>Ideonella</taxon>
    </lineage>
</organism>
<keyword evidence="5" id="KW-1185">Reference proteome</keyword>
<evidence type="ECO:0000313" key="4">
    <source>
        <dbReference type="EMBL" id="MBQ0958584.1"/>
    </source>
</evidence>
<sequence length="146" mass="16061">MIVIRRIEPQEWSKYRELRLRSLQDSPNAFGSTYSLEVARPDEVWTTRVRDAAASGQDIALFAQIGSDLCGLTWCKVFPESPSVANLFQMWVAPEYRQIGIGARLLTEAIAWAASSGAKLLRLGVTEGDTPAVRLNRPGLDGGQLA</sequence>
<dbReference type="PROSITE" id="PS51186">
    <property type="entry name" value="GNAT"/>
    <property type="match status" value="1"/>
</dbReference>
<feature type="domain" description="N-acetyltransferase" evidence="3">
    <location>
        <begin position="2"/>
        <end position="146"/>
    </location>
</feature>
<dbReference type="InterPro" id="IPR050832">
    <property type="entry name" value="Bact_Acetyltransf"/>
</dbReference>
<evidence type="ECO:0000256" key="1">
    <source>
        <dbReference type="ARBA" id="ARBA00022679"/>
    </source>
</evidence>
<dbReference type="InterPro" id="IPR016181">
    <property type="entry name" value="Acyl_CoA_acyltransferase"/>
</dbReference>
<dbReference type="AlphaFoldDB" id="A0A940YFV2"/>
<evidence type="ECO:0000313" key="5">
    <source>
        <dbReference type="Proteomes" id="UP000678374"/>
    </source>
</evidence>
<proteinExistence type="predicted"/>
<dbReference type="RefSeq" id="WP_210801080.1">
    <property type="nucleotide sequence ID" value="NZ_JAGQDE010000003.1"/>
</dbReference>
<dbReference type="Proteomes" id="UP000678374">
    <property type="component" value="Unassembled WGS sequence"/>
</dbReference>
<dbReference type="GO" id="GO:0016747">
    <property type="term" value="F:acyltransferase activity, transferring groups other than amino-acyl groups"/>
    <property type="evidence" value="ECO:0007669"/>
    <property type="project" value="InterPro"/>
</dbReference>
<evidence type="ECO:0000256" key="2">
    <source>
        <dbReference type="ARBA" id="ARBA00023315"/>
    </source>
</evidence>
<name>A0A940YFV2_9BURK</name>
<keyword evidence="1" id="KW-0808">Transferase</keyword>
<dbReference type="SUPFAM" id="SSF55729">
    <property type="entry name" value="Acyl-CoA N-acyltransferases (Nat)"/>
    <property type="match status" value="1"/>
</dbReference>
<dbReference type="InterPro" id="IPR000182">
    <property type="entry name" value="GNAT_dom"/>
</dbReference>